<dbReference type="Pfam" id="PF00534">
    <property type="entry name" value="Glycos_transf_1"/>
    <property type="match status" value="1"/>
</dbReference>
<feature type="domain" description="Glycosyl transferase family 1" evidence="1">
    <location>
        <begin position="195"/>
        <end position="361"/>
    </location>
</feature>
<dbReference type="InterPro" id="IPR001296">
    <property type="entry name" value="Glyco_trans_1"/>
</dbReference>
<dbReference type="EC" id="2.4.1.250" evidence="3"/>
<dbReference type="InterPro" id="IPR028098">
    <property type="entry name" value="Glyco_trans_4-like_N"/>
</dbReference>
<dbReference type="SUPFAM" id="SSF53756">
    <property type="entry name" value="UDP-Glycosyltransferase/glycogen phosphorylase"/>
    <property type="match status" value="1"/>
</dbReference>
<organism evidence="3 4">
    <name type="scientific">Clostridium puniceum</name>
    <dbReference type="NCBI Taxonomy" id="29367"/>
    <lineage>
        <taxon>Bacteria</taxon>
        <taxon>Bacillati</taxon>
        <taxon>Bacillota</taxon>
        <taxon>Clostridia</taxon>
        <taxon>Eubacteriales</taxon>
        <taxon>Clostridiaceae</taxon>
        <taxon>Clostridium</taxon>
    </lineage>
</organism>
<proteinExistence type="predicted"/>
<dbReference type="EMBL" id="LZZM01000063">
    <property type="protein sequence ID" value="OOM81527.1"/>
    <property type="molecule type" value="Genomic_DNA"/>
</dbReference>
<accession>A0A1S8TUQ6</accession>
<gene>
    <name evidence="3" type="primary">mshA_1</name>
    <name evidence="3" type="ORF">CLPUN_10900</name>
</gene>
<dbReference type="Proteomes" id="UP000190890">
    <property type="component" value="Unassembled WGS sequence"/>
</dbReference>
<dbReference type="RefSeq" id="WP_077846311.1">
    <property type="nucleotide sequence ID" value="NZ_LZZM01000063.1"/>
</dbReference>
<dbReference type="OrthoDB" id="9814612at2"/>
<dbReference type="Gene3D" id="3.40.50.2000">
    <property type="entry name" value="Glycogen Phosphorylase B"/>
    <property type="match status" value="2"/>
</dbReference>
<keyword evidence="4" id="KW-1185">Reference proteome</keyword>
<dbReference type="PANTHER" id="PTHR12526">
    <property type="entry name" value="GLYCOSYLTRANSFERASE"/>
    <property type="match status" value="1"/>
</dbReference>
<dbReference type="CDD" id="cd03801">
    <property type="entry name" value="GT4_PimA-like"/>
    <property type="match status" value="1"/>
</dbReference>
<dbReference type="GO" id="GO:0102710">
    <property type="term" value="F:D-inositol-3-phosphate glycosyltransferase activity"/>
    <property type="evidence" value="ECO:0007669"/>
    <property type="project" value="UniProtKB-EC"/>
</dbReference>
<reference evidence="3 4" key="1">
    <citation type="submission" date="2016-05" db="EMBL/GenBank/DDBJ databases">
        <title>Microbial solvent formation.</title>
        <authorList>
            <person name="Poehlein A."/>
            <person name="Montoya Solano J.D."/>
            <person name="Flitsch S."/>
            <person name="Krabben P."/>
            <person name="Duerre P."/>
            <person name="Daniel R."/>
        </authorList>
    </citation>
    <scope>NUCLEOTIDE SEQUENCE [LARGE SCALE GENOMIC DNA]</scope>
    <source>
        <strain evidence="3 4">DSM 2619</strain>
    </source>
</reference>
<keyword evidence="3" id="KW-0328">Glycosyltransferase</keyword>
<name>A0A1S8TUQ6_9CLOT</name>
<evidence type="ECO:0000259" key="1">
    <source>
        <dbReference type="Pfam" id="PF00534"/>
    </source>
</evidence>
<dbReference type="AlphaFoldDB" id="A0A1S8TUQ6"/>
<dbReference type="PANTHER" id="PTHR12526:SF627">
    <property type="entry name" value="D-RHAMNOSYLTRANSFERASE WBPZ"/>
    <property type="match status" value="1"/>
</dbReference>
<feature type="domain" description="Glycosyltransferase subfamily 4-like N-terminal" evidence="2">
    <location>
        <begin position="14"/>
        <end position="191"/>
    </location>
</feature>
<dbReference type="Pfam" id="PF13439">
    <property type="entry name" value="Glyco_transf_4"/>
    <property type="match status" value="1"/>
</dbReference>
<comment type="caution">
    <text evidence="3">The sequence shown here is derived from an EMBL/GenBank/DDBJ whole genome shotgun (WGS) entry which is preliminary data.</text>
</comment>
<protein>
    <submittedName>
        <fullName evidence="3">D-inositol 3-phosphate glycosyltransferase</fullName>
        <ecNumber evidence="3">2.4.1.250</ecNumber>
    </submittedName>
</protein>
<evidence type="ECO:0000313" key="3">
    <source>
        <dbReference type="EMBL" id="OOM81527.1"/>
    </source>
</evidence>
<dbReference type="STRING" id="29367.CLPUN_10900"/>
<evidence type="ECO:0000259" key="2">
    <source>
        <dbReference type="Pfam" id="PF13439"/>
    </source>
</evidence>
<sequence>MNILFVAHEERLNGASLSLIGIIDELIQDNKIYVLTNRKEGKFLEELKKRNIIIIYSKYRWWRIEKNKNKFRWTARRIYRGLQISGINLFSAIKLKNKMKSEKIDIIHSNTSVVNIGAIIASLCNIPHIWHIREFGMEDQNLEFIYSRKYSLKYMKKHSDYIIAISKAVYNKYNKDLKCDKFGVVYNGISLKNIKKKEFNEIDDRLKLIICGALTNGKGQKDAILAINELVKRGHKKLDLRIAGSGTNDNVESIKTLIKKLNLQDNIELLGRVDNLIAIRKNTDIELVCSRCEAFGRVTIEAMMSMMPVIGANTGGTTELIKDGYNGFLYNQGNYIDLADKIEMFLKDRNKIETMGKNAQEFAQSFTSSLNAKKIYDIYEKTI</sequence>
<evidence type="ECO:0000313" key="4">
    <source>
        <dbReference type="Proteomes" id="UP000190890"/>
    </source>
</evidence>
<keyword evidence="3" id="KW-0808">Transferase</keyword>